<dbReference type="SMART" id="SM00881">
    <property type="entry name" value="CoA_binding"/>
    <property type="match status" value="1"/>
</dbReference>
<dbReference type="Gene3D" id="3.40.50.261">
    <property type="entry name" value="Succinyl-CoA synthetase domains"/>
    <property type="match status" value="2"/>
</dbReference>
<sequence>MTAVRAAHYDAATVEAFFNPKVVAVIGASPDTLWSRQLLDGLRGHGFQGRVYVVNPSRSSVLGFQSFKSVADLPEKPDIAAVLLGAKHVPAMLEQVAATGCKAAYVLAAGFEQPEPLAKLRAQAEKLGLIIIGPNCNGYINAGAGLHLWTGPINRPYRHGTVALLGQSSGVLGALCCLTWDRGLGISFQISTGNQVNFALTDALNFLATNSDTRVVVTYVEQFGDYPHFVEAVQKCRANNTPVIVVAIGRSEAGRGAALGHTGAITTTGAITRAAIEAAGAIPVDTLDEALDRASVFAVTPPRSWRPVRTAGLISISGGWSALMGDYFADEGIETPPLPESVTKLLPGWVENVTFNNPFDITAQIYGFAEVYFQMADEMIKHEGYDAVSIMFGNWDGGERFYAPVATWQGRIQKPIIASCIETSALKDTYRDWLDSDPLPNVQGGQALARGLAAMRDYFDKPGYLPQGWCNDKPKRWKGPAVATFPDMVKPLAAYGLHCAGHVTLLDHTGKAGKGKPAFPAVLKLESPGLPHKTEHGAVKVGIADDTACAAAVKALTAIAKKQKLKTWSIIAQPMLDLSDSLELLAGVVHDHVAGPVLTLGAGGVLAELFDKHAHALCPITPEQAELMIDRIGVRKILNGYRGKPALDTASLVSTLVGLSQFAYDHRGSLQELDLNPIIVPPAGTPTTLIDALARFD</sequence>
<dbReference type="PANTHER" id="PTHR42793">
    <property type="entry name" value="COA BINDING DOMAIN CONTAINING PROTEIN"/>
    <property type="match status" value="1"/>
</dbReference>
<dbReference type="SUPFAM" id="SSF51735">
    <property type="entry name" value="NAD(P)-binding Rossmann-fold domains"/>
    <property type="match status" value="1"/>
</dbReference>
<dbReference type="Gene3D" id="3.40.50.720">
    <property type="entry name" value="NAD(P)-binding Rossmann-like Domain"/>
    <property type="match status" value="1"/>
</dbReference>
<evidence type="ECO:0000313" key="3">
    <source>
        <dbReference type="Proteomes" id="UP000092952"/>
    </source>
</evidence>
<dbReference type="STRING" id="1810504.PG2T_09110"/>
<dbReference type="OrthoDB" id="9807426at2"/>
<accession>A0A1B1YUC7</accession>
<dbReference type="SUPFAM" id="SSF52210">
    <property type="entry name" value="Succinyl-CoA synthetase domains"/>
    <property type="match status" value="2"/>
</dbReference>
<dbReference type="Proteomes" id="UP000092952">
    <property type="component" value="Chromosome"/>
</dbReference>
<dbReference type="Pfam" id="PF13607">
    <property type="entry name" value="Succ_CoA_lig"/>
    <property type="match status" value="1"/>
</dbReference>
<dbReference type="Pfam" id="PF13380">
    <property type="entry name" value="CoA_binding_2"/>
    <property type="match status" value="1"/>
</dbReference>
<reference evidence="3" key="1">
    <citation type="submission" date="2016-03" db="EMBL/GenBank/DDBJ databases">
        <title>Complete genome sequence of Solimmundus cernigliae, representing a novel lineage of polycyclic aromatic hydrocarbon degraders within the Gammaproteobacteria.</title>
        <authorList>
            <person name="Singleton D.R."/>
            <person name="Dickey A.N."/>
            <person name="Scholl E.H."/>
            <person name="Wright F.A."/>
            <person name="Aitken M.D."/>
        </authorList>
    </citation>
    <scope>NUCLEOTIDE SEQUENCE [LARGE SCALE GENOMIC DNA]</scope>
    <source>
        <strain evidence="3">TR3.2</strain>
    </source>
</reference>
<keyword evidence="3" id="KW-1185">Reference proteome</keyword>
<dbReference type="InParanoid" id="A0A1B1YUC7"/>
<gene>
    <name evidence="2" type="ORF">PG2T_09110</name>
</gene>
<dbReference type="GO" id="GO:0005524">
    <property type="term" value="F:ATP binding"/>
    <property type="evidence" value="ECO:0007669"/>
    <property type="project" value="InterPro"/>
</dbReference>
<dbReference type="Gene3D" id="3.30.470.20">
    <property type="entry name" value="ATP-grasp fold, B domain"/>
    <property type="match status" value="1"/>
</dbReference>
<organism evidence="2 3">
    <name type="scientific">Immundisolibacter cernigliae</name>
    <dbReference type="NCBI Taxonomy" id="1810504"/>
    <lineage>
        <taxon>Bacteria</taxon>
        <taxon>Pseudomonadati</taxon>
        <taxon>Pseudomonadota</taxon>
        <taxon>Gammaproteobacteria</taxon>
        <taxon>Immundisolibacterales</taxon>
        <taxon>Immundisolibacteraceae</taxon>
        <taxon>Immundisolibacter</taxon>
    </lineage>
</organism>
<dbReference type="EMBL" id="CP014671">
    <property type="protein sequence ID" value="ANX04317.1"/>
    <property type="molecule type" value="Genomic_DNA"/>
</dbReference>
<dbReference type="SUPFAM" id="SSF56059">
    <property type="entry name" value="Glutathione synthetase ATP-binding domain-like"/>
    <property type="match status" value="1"/>
</dbReference>
<dbReference type="GO" id="GO:0003824">
    <property type="term" value="F:catalytic activity"/>
    <property type="evidence" value="ECO:0007669"/>
    <property type="project" value="UniProtKB-ARBA"/>
</dbReference>
<dbReference type="PANTHER" id="PTHR42793:SF1">
    <property type="entry name" value="PEPTIDYL-LYSINE N-ACETYLTRANSFERASE PATZ"/>
    <property type="match status" value="1"/>
</dbReference>
<evidence type="ECO:0000313" key="2">
    <source>
        <dbReference type="EMBL" id="ANX04317.1"/>
    </source>
</evidence>
<proteinExistence type="predicted"/>
<dbReference type="InterPro" id="IPR003781">
    <property type="entry name" value="CoA-bd"/>
</dbReference>
<dbReference type="InterPro" id="IPR013815">
    <property type="entry name" value="ATP_grasp_subdomain_1"/>
</dbReference>
<dbReference type="RefSeq" id="WP_068804403.1">
    <property type="nucleotide sequence ID" value="NZ_CP014671.1"/>
</dbReference>
<name>A0A1B1YUC7_9GAMM</name>
<evidence type="ECO:0000259" key="1">
    <source>
        <dbReference type="SMART" id="SM00881"/>
    </source>
</evidence>
<dbReference type="AlphaFoldDB" id="A0A1B1YUC7"/>
<dbReference type="InterPro" id="IPR016102">
    <property type="entry name" value="Succinyl-CoA_synth-like"/>
</dbReference>
<dbReference type="Pfam" id="PF13549">
    <property type="entry name" value="ATP-grasp_5"/>
    <property type="match status" value="1"/>
</dbReference>
<dbReference type="Gene3D" id="3.30.1490.20">
    <property type="entry name" value="ATP-grasp fold, A domain"/>
    <property type="match status" value="1"/>
</dbReference>
<dbReference type="InterPro" id="IPR032875">
    <property type="entry name" value="Succ_CoA_lig_flav_dom"/>
</dbReference>
<dbReference type="InterPro" id="IPR036291">
    <property type="entry name" value="NAD(P)-bd_dom_sf"/>
</dbReference>
<feature type="domain" description="CoA-binding" evidence="1">
    <location>
        <begin position="17"/>
        <end position="111"/>
    </location>
</feature>
<dbReference type="KEGG" id="gbi:PG2T_09110"/>
<protein>
    <recommendedName>
        <fullName evidence="1">CoA-binding domain-containing protein</fullName>
    </recommendedName>
</protein>